<feature type="transmembrane region" description="Helical" evidence="9">
    <location>
        <begin position="108"/>
        <end position="129"/>
    </location>
</feature>
<keyword evidence="6 9" id="KW-0333">Golgi apparatus</keyword>
<dbReference type="FunCoup" id="Q6CKJ8">
    <property type="interactions" value="715"/>
</dbReference>
<dbReference type="Proteomes" id="UP000000598">
    <property type="component" value="Chromosome F"/>
</dbReference>
<evidence type="ECO:0000256" key="2">
    <source>
        <dbReference type="ARBA" id="ARBA00022448"/>
    </source>
</evidence>
<evidence type="ECO:0000256" key="5">
    <source>
        <dbReference type="ARBA" id="ARBA00022989"/>
    </source>
</evidence>
<feature type="transmembrane region" description="Helical" evidence="9">
    <location>
        <begin position="40"/>
        <end position="62"/>
    </location>
</feature>
<dbReference type="GO" id="GO:0055085">
    <property type="term" value="P:transmembrane transport"/>
    <property type="evidence" value="ECO:0007669"/>
    <property type="project" value="InterPro"/>
</dbReference>
<keyword evidence="8 9" id="KW-0968">Cytoplasmic vesicle</keyword>
<gene>
    <name evidence="11" type="ORF">KLLA0_F10131g</name>
</gene>
<dbReference type="InterPro" id="IPR050186">
    <property type="entry name" value="TPT_transporter"/>
</dbReference>
<dbReference type="HOGENOM" id="CLU_022332_1_1_1"/>
<feature type="transmembrane region" description="Helical" evidence="9">
    <location>
        <begin position="328"/>
        <end position="346"/>
    </location>
</feature>
<dbReference type="EMBL" id="CR382126">
    <property type="protein sequence ID" value="CAG98249.1"/>
    <property type="molecule type" value="Genomic_DNA"/>
</dbReference>
<keyword evidence="12" id="KW-1185">Reference proteome</keyword>
<feature type="region of interest" description="Disordered" evidence="10">
    <location>
        <begin position="412"/>
        <end position="436"/>
    </location>
</feature>
<reference evidence="11 12" key="1">
    <citation type="journal article" date="2004" name="Nature">
        <title>Genome evolution in yeasts.</title>
        <authorList>
            <consortium name="Genolevures"/>
            <person name="Dujon B."/>
            <person name="Sherman D."/>
            <person name="Fischer G."/>
            <person name="Durrens P."/>
            <person name="Casaregola S."/>
            <person name="Lafontaine I."/>
            <person name="de Montigny J."/>
            <person name="Marck C."/>
            <person name="Neuveglise C."/>
            <person name="Talla E."/>
            <person name="Goffard N."/>
            <person name="Frangeul L."/>
            <person name="Aigle M."/>
            <person name="Anthouard V."/>
            <person name="Babour A."/>
            <person name="Barbe V."/>
            <person name="Barnay S."/>
            <person name="Blanchin S."/>
            <person name="Beckerich J.M."/>
            <person name="Beyne E."/>
            <person name="Bleykasten C."/>
            <person name="Boisrame A."/>
            <person name="Boyer J."/>
            <person name="Cattolico L."/>
            <person name="Confanioleri F."/>
            <person name="de Daruvar A."/>
            <person name="Despons L."/>
            <person name="Fabre E."/>
            <person name="Fairhead C."/>
            <person name="Ferry-Dumazet H."/>
            <person name="Groppi A."/>
            <person name="Hantraye F."/>
            <person name="Hennequin C."/>
            <person name="Jauniaux N."/>
            <person name="Joyet P."/>
            <person name="Kachouri R."/>
            <person name="Kerrest A."/>
            <person name="Koszul R."/>
            <person name="Lemaire M."/>
            <person name="Lesur I."/>
            <person name="Ma L."/>
            <person name="Muller H."/>
            <person name="Nicaud J.M."/>
            <person name="Nikolski M."/>
            <person name="Oztas S."/>
            <person name="Ozier-Kalogeropoulos O."/>
            <person name="Pellenz S."/>
            <person name="Potier S."/>
            <person name="Richard G.F."/>
            <person name="Straub M.L."/>
            <person name="Suleau A."/>
            <person name="Swennene D."/>
            <person name="Tekaia F."/>
            <person name="Wesolowski-Louvel M."/>
            <person name="Westhof E."/>
            <person name="Wirth B."/>
            <person name="Zeniou-Meyer M."/>
            <person name="Zivanovic I."/>
            <person name="Bolotin-Fukuhara M."/>
            <person name="Thierry A."/>
            <person name="Bouchier C."/>
            <person name="Caudron B."/>
            <person name="Scarpelli C."/>
            <person name="Gaillardin C."/>
            <person name="Weissenbach J."/>
            <person name="Wincker P."/>
            <person name="Souciet J.L."/>
        </authorList>
    </citation>
    <scope>NUCLEOTIDE SEQUENCE [LARGE SCALE GENOMIC DNA]</scope>
    <source>
        <strain evidence="12">ATCC 8585 / CBS 2359 / DSM 70799 / NBRC 1267 / NRRL Y-1140 / WM37</strain>
    </source>
</reference>
<protein>
    <recommendedName>
        <fullName evidence="9">GDP-mannose transporter</fullName>
        <shortName evidence="9">GMT</shortName>
    </recommendedName>
</protein>
<comment type="similarity">
    <text evidence="9">Belongs to the TPT transporter family. SLC35D subfamily.</text>
</comment>
<comment type="subunit">
    <text evidence="9">Homooligomer.</text>
</comment>
<evidence type="ECO:0000256" key="1">
    <source>
        <dbReference type="ARBA" id="ARBA00004439"/>
    </source>
</evidence>
<dbReference type="PANTHER" id="PTHR11132">
    <property type="entry name" value="SOLUTE CARRIER FAMILY 35"/>
    <property type="match status" value="1"/>
</dbReference>
<evidence type="ECO:0000313" key="12">
    <source>
        <dbReference type="Proteomes" id="UP000000598"/>
    </source>
</evidence>
<evidence type="ECO:0000256" key="4">
    <source>
        <dbReference type="ARBA" id="ARBA00022692"/>
    </source>
</evidence>
<keyword evidence="2 9" id="KW-0813">Transport</keyword>
<dbReference type="STRING" id="284590.Q6CKJ8"/>
<feature type="transmembrane region" description="Helical" evidence="9">
    <location>
        <begin position="300"/>
        <end position="322"/>
    </location>
</feature>
<keyword evidence="7 9" id="KW-0472">Membrane</keyword>
<feature type="transmembrane region" description="Helical" evidence="9">
    <location>
        <begin position="226"/>
        <end position="246"/>
    </location>
</feature>
<evidence type="ECO:0000256" key="7">
    <source>
        <dbReference type="ARBA" id="ARBA00023136"/>
    </source>
</evidence>
<accession>Q6CKJ8</accession>
<keyword evidence="3 9" id="KW-0762">Sugar transport</keyword>
<dbReference type="AlphaFoldDB" id="Q6CKJ8"/>
<feature type="transmembrane region" description="Helical" evidence="9">
    <location>
        <begin position="266"/>
        <end position="288"/>
    </location>
</feature>
<dbReference type="InParanoid" id="Q6CKJ8"/>
<evidence type="ECO:0000256" key="6">
    <source>
        <dbReference type="ARBA" id="ARBA00023034"/>
    </source>
</evidence>
<dbReference type="KEGG" id="kla:KLLA0_F10131g"/>
<feature type="transmembrane region" description="Helical" evidence="9">
    <location>
        <begin position="136"/>
        <end position="154"/>
    </location>
</feature>
<comment type="function">
    <text evidence="9">Involved in the import of GDP-mannose from the cytoplasm into the Golgi lumen.</text>
</comment>
<dbReference type="GO" id="GO:0000139">
    <property type="term" value="C:Golgi membrane"/>
    <property type="evidence" value="ECO:0007669"/>
    <property type="project" value="UniProtKB-SubCell"/>
</dbReference>
<feature type="transmembrane region" description="Helical" evidence="9">
    <location>
        <begin position="174"/>
        <end position="195"/>
    </location>
</feature>
<evidence type="ECO:0000313" key="11">
    <source>
        <dbReference type="EMBL" id="CAG98249.1"/>
    </source>
</evidence>
<dbReference type="eggNOG" id="KOG1443">
    <property type="taxonomic scope" value="Eukaryota"/>
</dbReference>
<evidence type="ECO:0000256" key="8">
    <source>
        <dbReference type="ARBA" id="ARBA00023329"/>
    </source>
</evidence>
<dbReference type="PaxDb" id="284590-Q6CKJ8"/>
<sequence>MKMDRDTVRIFTLIMGMYIAAILLTMYNKWMFDPNRSLHIPYPLLVTGLHQTQLWGMAYLYLRWKGQLTPENLNKGDWKYYAKYIIPTAIATAGDIGLGNISFKYVPFTVYTIVKSSTIAFVLFFGCLFKVEVPSWRLFIIVTLMFCGVVMMGLKPINSDSSQTHGEIQETFGVILVVISCALGGFRWVYVQVILNHKKNTIVLSPNDGDELMAADKPATKKNPVITLYQLALPMTILLFSTSFIVERPIPDVLHSELMTWEGHSKLAALLRGLALLTLPSCLVFILTMCEFGILQLAPVLTLSVTGIIKELFTVFLGMLVFNERLGFYNWLGMIVVLIDVCYYNYYRYMQRKRLQEVQQDYQLVETDEPPCTSTHDGDIWSNLQDNISGDSATVWELGSLNSRKSIESNLPELTSGTITEPTKNKSDDTVMGNSK</sequence>
<keyword evidence="4 9" id="KW-0812">Transmembrane</keyword>
<dbReference type="InterPro" id="IPR037185">
    <property type="entry name" value="EmrE-like"/>
</dbReference>
<feature type="compositionally biased region" description="Polar residues" evidence="10">
    <location>
        <begin position="412"/>
        <end position="422"/>
    </location>
</feature>
<dbReference type="Pfam" id="PF08449">
    <property type="entry name" value="UAA"/>
    <property type="match status" value="1"/>
</dbReference>
<keyword evidence="9" id="KW-0256">Endoplasmic reticulum</keyword>
<dbReference type="OMA" id="WLMKSFP"/>
<feature type="transmembrane region" description="Helical" evidence="9">
    <location>
        <begin position="7"/>
        <end position="28"/>
    </location>
</feature>
<feature type="transmembrane region" description="Helical" evidence="9">
    <location>
        <begin position="82"/>
        <end position="102"/>
    </location>
</feature>
<dbReference type="InterPro" id="IPR013657">
    <property type="entry name" value="SCL35B1-4/HUT1"/>
</dbReference>
<dbReference type="GO" id="GO:0005789">
    <property type="term" value="C:endoplasmic reticulum membrane"/>
    <property type="evidence" value="ECO:0007669"/>
    <property type="project" value="UniProtKB-SubCell"/>
</dbReference>
<proteinExistence type="inferred from homology"/>
<comment type="subcellular location">
    <subcellularLocation>
        <location evidence="1 9">Cytoplasmic vesicle membrane</location>
        <topology evidence="1 9">Multi-pass membrane protein</topology>
    </subcellularLocation>
    <subcellularLocation>
        <location evidence="9">Golgi apparatus membrane</location>
        <topology evidence="9">Multi-pass membrane protein</topology>
    </subcellularLocation>
    <subcellularLocation>
        <location evidence="9">Endoplasmic reticulum membrane</location>
        <topology evidence="9">Multi-pass membrane protein</topology>
    </subcellularLocation>
</comment>
<evidence type="ECO:0000256" key="10">
    <source>
        <dbReference type="SAM" id="MobiDB-lite"/>
    </source>
</evidence>
<name>Q6CKJ8_KLULA</name>
<evidence type="ECO:0000256" key="3">
    <source>
        <dbReference type="ARBA" id="ARBA00022597"/>
    </source>
</evidence>
<dbReference type="SUPFAM" id="SSF103481">
    <property type="entry name" value="Multidrug resistance efflux transporter EmrE"/>
    <property type="match status" value="1"/>
</dbReference>
<dbReference type="GO" id="GO:0030659">
    <property type="term" value="C:cytoplasmic vesicle membrane"/>
    <property type="evidence" value="ECO:0007669"/>
    <property type="project" value="UniProtKB-SubCell"/>
</dbReference>
<evidence type="ECO:0000256" key="9">
    <source>
        <dbReference type="RuleBase" id="RU367097"/>
    </source>
</evidence>
<keyword evidence="5 9" id="KW-1133">Transmembrane helix</keyword>
<organism evidence="11 12">
    <name type="scientific">Kluyveromyces lactis (strain ATCC 8585 / CBS 2359 / DSM 70799 / NBRC 1267 / NRRL Y-1140 / WM37)</name>
    <name type="common">Yeast</name>
    <name type="synonym">Candida sphaerica</name>
    <dbReference type="NCBI Taxonomy" id="284590"/>
    <lineage>
        <taxon>Eukaryota</taxon>
        <taxon>Fungi</taxon>
        <taxon>Dikarya</taxon>
        <taxon>Ascomycota</taxon>
        <taxon>Saccharomycotina</taxon>
        <taxon>Saccharomycetes</taxon>
        <taxon>Saccharomycetales</taxon>
        <taxon>Saccharomycetaceae</taxon>
        <taxon>Kluyveromyces</taxon>
    </lineage>
</organism>